<comment type="similarity">
    <text evidence="3">Belongs to the CoaE family.</text>
</comment>
<dbReference type="NCBIfam" id="TIGR00152">
    <property type="entry name" value="dephospho-CoA kinase"/>
    <property type="match status" value="1"/>
</dbReference>
<dbReference type="EMBL" id="JQBQ01000018">
    <property type="protein sequence ID" value="KRN91567.1"/>
    <property type="molecule type" value="Genomic_DNA"/>
</dbReference>
<dbReference type="Proteomes" id="UP000051529">
    <property type="component" value="Unassembled WGS sequence"/>
</dbReference>
<dbReference type="AlphaFoldDB" id="A0A0R2KPN3"/>
<feature type="binding site" evidence="3">
    <location>
        <begin position="12"/>
        <end position="17"/>
    </location>
    <ligand>
        <name>ATP</name>
        <dbReference type="ChEBI" id="CHEBI:30616"/>
    </ligand>
</feature>
<dbReference type="CDD" id="cd02022">
    <property type="entry name" value="DPCK"/>
    <property type="match status" value="1"/>
</dbReference>
<dbReference type="SUPFAM" id="SSF52540">
    <property type="entry name" value="P-loop containing nucleoside triphosphate hydrolases"/>
    <property type="match status" value="1"/>
</dbReference>
<protein>
    <recommendedName>
        <fullName evidence="3 4">Dephospho-CoA kinase</fullName>
        <ecNumber evidence="3 4">2.7.1.24</ecNumber>
    </recommendedName>
    <alternativeName>
        <fullName evidence="3">Dephosphocoenzyme A kinase</fullName>
    </alternativeName>
</protein>
<dbReference type="PATRIC" id="fig|695563.3.peg.504"/>
<gene>
    <name evidence="3" type="primary">coaE</name>
    <name evidence="5" type="ORF">IV44_GL000454</name>
</gene>
<evidence type="ECO:0000256" key="3">
    <source>
        <dbReference type="HAMAP-Rule" id="MF_00376"/>
    </source>
</evidence>
<evidence type="ECO:0000256" key="2">
    <source>
        <dbReference type="ARBA" id="ARBA00022840"/>
    </source>
</evidence>
<comment type="subcellular location">
    <subcellularLocation>
        <location evidence="3">Cytoplasm</location>
    </subcellularLocation>
</comment>
<evidence type="ECO:0000256" key="1">
    <source>
        <dbReference type="ARBA" id="ARBA00022741"/>
    </source>
</evidence>
<comment type="catalytic activity">
    <reaction evidence="3">
        <text>3'-dephospho-CoA + ATP = ADP + CoA + H(+)</text>
        <dbReference type="Rhea" id="RHEA:18245"/>
        <dbReference type="ChEBI" id="CHEBI:15378"/>
        <dbReference type="ChEBI" id="CHEBI:30616"/>
        <dbReference type="ChEBI" id="CHEBI:57287"/>
        <dbReference type="ChEBI" id="CHEBI:57328"/>
        <dbReference type="ChEBI" id="CHEBI:456216"/>
        <dbReference type="EC" id="2.7.1.24"/>
    </reaction>
</comment>
<dbReference type="InterPro" id="IPR001977">
    <property type="entry name" value="Depp_CoAkinase"/>
</dbReference>
<comment type="pathway">
    <text evidence="3">Cofactor biosynthesis; coenzyme A biosynthesis; CoA from (R)-pantothenate: step 5/5.</text>
</comment>
<comment type="caution">
    <text evidence="5">The sequence shown here is derived from an EMBL/GenBank/DDBJ whole genome shotgun (WGS) entry which is preliminary data.</text>
</comment>
<dbReference type="InterPro" id="IPR027417">
    <property type="entry name" value="P-loop_NTPase"/>
</dbReference>
<keyword evidence="1 3" id="KW-0547">Nucleotide-binding</keyword>
<dbReference type="RefSeq" id="WP_013438411.1">
    <property type="nucleotide sequence ID" value="NZ_JQBQ01000018.1"/>
</dbReference>
<dbReference type="GO" id="GO:0005524">
    <property type="term" value="F:ATP binding"/>
    <property type="evidence" value="ECO:0007669"/>
    <property type="project" value="UniProtKB-UniRule"/>
</dbReference>
<dbReference type="PANTHER" id="PTHR10695:SF46">
    <property type="entry name" value="BIFUNCTIONAL COENZYME A SYNTHASE-RELATED"/>
    <property type="match status" value="1"/>
</dbReference>
<name>A0A0R2KPN3_LACAM</name>
<dbReference type="GO" id="GO:0005737">
    <property type="term" value="C:cytoplasm"/>
    <property type="evidence" value="ECO:0007669"/>
    <property type="project" value="UniProtKB-SubCell"/>
</dbReference>
<organism evidence="5 6">
    <name type="scientific">Lactobacillus amylovorus subsp. animalium DSM 16698</name>
    <dbReference type="NCBI Taxonomy" id="695563"/>
    <lineage>
        <taxon>Bacteria</taxon>
        <taxon>Bacillati</taxon>
        <taxon>Bacillota</taxon>
        <taxon>Bacilli</taxon>
        <taxon>Lactobacillales</taxon>
        <taxon>Lactobacillaceae</taxon>
        <taxon>Lactobacillus</taxon>
        <taxon>Lactobacillus amylovorus subsp. animalium</taxon>
    </lineage>
</organism>
<reference evidence="5 6" key="1">
    <citation type="journal article" date="2015" name="Genome Announc.">
        <title>Expanding the biotechnology potential of lactobacilli through comparative genomics of 213 strains and associated genera.</title>
        <authorList>
            <person name="Sun Z."/>
            <person name="Harris H.M."/>
            <person name="McCann A."/>
            <person name="Guo C."/>
            <person name="Argimon S."/>
            <person name="Zhang W."/>
            <person name="Yang X."/>
            <person name="Jeffery I.B."/>
            <person name="Cooney J.C."/>
            <person name="Kagawa T.F."/>
            <person name="Liu W."/>
            <person name="Song Y."/>
            <person name="Salvetti E."/>
            <person name="Wrobel A."/>
            <person name="Rasinkangas P."/>
            <person name="Parkhill J."/>
            <person name="Rea M.C."/>
            <person name="O'Sullivan O."/>
            <person name="Ritari J."/>
            <person name="Douillard F.P."/>
            <person name="Paul Ross R."/>
            <person name="Yang R."/>
            <person name="Briner A.E."/>
            <person name="Felis G.E."/>
            <person name="de Vos W.M."/>
            <person name="Barrangou R."/>
            <person name="Klaenhammer T.R."/>
            <person name="Caufield P.W."/>
            <person name="Cui Y."/>
            <person name="Zhang H."/>
            <person name="O'Toole P.W."/>
        </authorList>
    </citation>
    <scope>NUCLEOTIDE SEQUENCE [LARGE SCALE GENOMIC DNA]</scope>
    <source>
        <strain evidence="5 6">DSM 16698</strain>
    </source>
</reference>
<proteinExistence type="inferred from homology"/>
<dbReference type="GeneID" id="66524284"/>
<evidence type="ECO:0000256" key="4">
    <source>
        <dbReference type="NCBIfam" id="TIGR00152"/>
    </source>
</evidence>
<keyword evidence="2 3" id="KW-0067">ATP-binding</keyword>
<dbReference type="GO" id="GO:0004140">
    <property type="term" value="F:dephospho-CoA kinase activity"/>
    <property type="evidence" value="ECO:0007669"/>
    <property type="project" value="UniProtKB-UniRule"/>
</dbReference>
<dbReference type="EC" id="2.7.1.24" evidence="3 4"/>
<evidence type="ECO:0000313" key="5">
    <source>
        <dbReference type="EMBL" id="KRN91567.1"/>
    </source>
</evidence>
<dbReference type="UniPathway" id="UPA00241">
    <property type="reaction ID" value="UER00356"/>
</dbReference>
<keyword evidence="3" id="KW-0173">Coenzyme A biosynthesis</keyword>
<dbReference type="PROSITE" id="PS51219">
    <property type="entry name" value="DPCK"/>
    <property type="match status" value="1"/>
</dbReference>
<dbReference type="HAMAP" id="MF_00376">
    <property type="entry name" value="Dephospho_CoA_kinase"/>
    <property type="match status" value="1"/>
</dbReference>
<keyword evidence="3" id="KW-0808">Transferase</keyword>
<keyword evidence="3" id="KW-0963">Cytoplasm</keyword>
<evidence type="ECO:0000313" key="6">
    <source>
        <dbReference type="Proteomes" id="UP000051529"/>
    </source>
</evidence>
<dbReference type="Gene3D" id="3.40.50.300">
    <property type="entry name" value="P-loop containing nucleotide triphosphate hydrolases"/>
    <property type="match status" value="1"/>
</dbReference>
<sequence>MTYVLALTGGIATGKSTADQFFKKQNIPIVDCDEIAHDLMKPKNASWQAIKDNFGEEYLNDDQTINRKKLGQLVFSNKSALNRLNQLTHPLIFDKTIQKITSYQNEDMVILDAPVYFESGLDKKHIANSVLVITLPESIQIERLKQRNNLTDKEARMRINSQMPLSKKTQLADFVIENTGTIKELESKLEQLLNKIKKEG</sequence>
<keyword evidence="3 5" id="KW-0418">Kinase</keyword>
<dbReference type="GO" id="GO:0015937">
    <property type="term" value="P:coenzyme A biosynthetic process"/>
    <property type="evidence" value="ECO:0007669"/>
    <property type="project" value="UniProtKB-UniRule"/>
</dbReference>
<comment type="function">
    <text evidence="3">Catalyzes the phosphorylation of the 3'-hydroxyl group of dephosphocoenzyme A to form coenzyme A.</text>
</comment>
<accession>A0A0R2KPN3</accession>
<dbReference type="PANTHER" id="PTHR10695">
    <property type="entry name" value="DEPHOSPHO-COA KINASE-RELATED"/>
    <property type="match status" value="1"/>
</dbReference>
<dbReference type="Pfam" id="PF01121">
    <property type="entry name" value="CoaE"/>
    <property type="match status" value="1"/>
</dbReference>